<keyword evidence="6" id="KW-0808">Transferase</keyword>
<dbReference type="Gene3D" id="3.40.640.10">
    <property type="entry name" value="Type I PLP-dependent aspartate aminotransferase-like (Major domain)"/>
    <property type="match status" value="1"/>
</dbReference>
<dbReference type="KEGG" id="nmk:CHR53_05370"/>
<feature type="domain" description="Aminotransferase class V" evidence="5">
    <location>
        <begin position="51"/>
        <end position="363"/>
    </location>
</feature>
<gene>
    <name evidence="6" type="ORF">CHR53_05370</name>
</gene>
<dbReference type="SUPFAM" id="SSF53383">
    <property type="entry name" value="PLP-dependent transferases"/>
    <property type="match status" value="1"/>
</dbReference>
<dbReference type="InterPro" id="IPR020578">
    <property type="entry name" value="Aminotrans_V_PyrdxlP_BS"/>
</dbReference>
<comment type="cofactor">
    <cofactor evidence="1 4">
        <name>pyridoxal 5'-phosphate</name>
        <dbReference type="ChEBI" id="CHEBI:597326"/>
    </cofactor>
</comment>
<dbReference type="EMBL" id="CP022572">
    <property type="protein sequence ID" value="AZU60741.1"/>
    <property type="molecule type" value="Genomic_DNA"/>
</dbReference>
<name>A0A3Q9QT31_9BACI</name>
<dbReference type="Pfam" id="PF00266">
    <property type="entry name" value="Aminotran_5"/>
    <property type="match status" value="1"/>
</dbReference>
<keyword evidence="6" id="KW-0032">Aminotransferase</keyword>
<dbReference type="RefSeq" id="WP_127485523.1">
    <property type="nucleotide sequence ID" value="NZ_CP022572.1"/>
</dbReference>
<dbReference type="Gene3D" id="3.90.1150.10">
    <property type="entry name" value="Aspartate Aminotransferase, domain 1"/>
    <property type="match status" value="1"/>
</dbReference>
<evidence type="ECO:0000313" key="7">
    <source>
        <dbReference type="Proteomes" id="UP000282892"/>
    </source>
</evidence>
<evidence type="ECO:0000256" key="2">
    <source>
        <dbReference type="ARBA" id="ARBA00022898"/>
    </source>
</evidence>
<reference evidence="6 7" key="1">
    <citation type="submission" date="2017-07" db="EMBL/GenBank/DDBJ databases">
        <title>The complete genome sequence of Bacillus mesonae strain H20-5, an efficient strain improving plant abiotic stress resistance.</title>
        <authorList>
            <person name="Kim S.Y."/>
            <person name="Song H."/>
            <person name="Sang M.K."/>
            <person name="Weon H.-Y."/>
            <person name="Song J."/>
        </authorList>
    </citation>
    <scope>NUCLEOTIDE SEQUENCE [LARGE SCALE GENOMIC DNA]</scope>
    <source>
        <strain evidence="6 7">H20-5</strain>
    </source>
</reference>
<dbReference type="Proteomes" id="UP000282892">
    <property type="component" value="Chromosome"/>
</dbReference>
<dbReference type="STRING" id="1193713.GCA_001636315_03600"/>
<accession>A0A3Q9QT31</accession>
<comment type="similarity">
    <text evidence="3">Belongs to the class-V pyridoxal-phosphate-dependent aminotransferase family.</text>
</comment>
<sequence length="374" mass="41452">MNLNCNRSLFPILSSHTHLASCSQGAIAIPVSKAIEDYHQSLLNDGTNWGAALKKADAARGLFAQLIGAEKDEVAILCSVSDVFSSIMSTLTDHPKRKGLVFTDIDFPTVGHILYAQKTFKDHLSIVRSFNNEIPLEQYEKKVSNDTLLTCIPHVNYCNGYKQDVKKIADIVHGKGSLLFVDAYQSAGHIPINVKEMRIDMLATGTRKYLLGIPGVAFSYIRKELAKELNPRVTGWMGQEESAAFDLLNPIPAVGTRRFETGTPAFISIYAAYEALRVLLEVGINNIESHLKNLTQFGLQYGLEKGLSLAGPLTIENRTSLMSFHVENAPLVEAKLRERKIIVSARKNVIRIAPHFYNTQDDIQLALDELSQIV</sequence>
<dbReference type="GO" id="GO:0008483">
    <property type="term" value="F:transaminase activity"/>
    <property type="evidence" value="ECO:0007669"/>
    <property type="project" value="UniProtKB-KW"/>
</dbReference>
<keyword evidence="7" id="KW-1185">Reference proteome</keyword>
<dbReference type="PANTHER" id="PTHR43586:SF15">
    <property type="entry name" value="BLR3095 PROTEIN"/>
    <property type="match status" value="1"/>
</dbReference>
<dbReference type="AlphaFoldDB" id="A0A3Q9QT31"/>
<dbReference type="OrthoDB" id="513408at2"/>
<dbReference type="PROSITE" id="PS00595">
    <property type="entry name" value="AA_TRANSFER_CLASS_5"/>
    <property type="match status" value="1"/>
</dbReference>
<dbReference type="InterPro" id="IPR015422">
    <property type="entry name" value="PyrdxlP-dep_Trfase_small"/>
</dbReference>
<evidence type="ECO:0000313" key="6">
    <source>
        <dbReference type="EMBL" id="AZU60741.1"/>
    </source>
</evidence>
<evidence type="ECO:0000256" key="4">
    <source>
        <dbReference type="RuleBase" id="RU004504"/>
    </source>
</evidence>
<protein>
    <submittedName>
        <fullName evidence="6">Aminotransferase</fullName>
    </submittedName>
</protein>
<evidence type="ECO:0000259" key="5">
    <source>
        <dbReference type="Pfam" id="PF00266"/>
    </source>
</evidence>
<dbReference type="PANTHER" id="PTHR43586">
    <property type="entry name" value="CYSTEINE DESULFURASE"/>
    <property type="match status" value="1"/>
</dbReference>
<dbReference type="InterPro" id="IPR015424">
    <property type="entry name" value="PyrdxlP-dep_Trfase"/>
</dbReference>
<evidence type="ECO:0000256" key="3">
    <source>
        <dbReference type="RuleBase" id="RU004075"/>
    </source>
</evidence>
<organism evidence="6 7">
    <name type="scientific">Neobacillus mesonae</name>
    <dbReference type="NCBI Taxonomy" id="1193713"/>
    <lineage>
        <taxon>Bacteria</taxon>
        <taxon>Bacillati</taxon>
        <taxon>Bacillota</taxon>
        <taxon>Bacilli</taxon>
        <taxon>Bacillales</taxon>
        <taxon>Bacillaceae</taxon>
        <taxon>Neobacillus</taxon>
    </lineage>
</organism>
<evidence type="ECO:0000256" key="1">
    <source>
        <dbReference type="ARBA" id="ARBA00001933"/>
    </source>
</evidence>
<dbReference type="InterPro" id="IPR015421">
    <property type="entry name" value="PyrdxlP-dep_Trfase_major"/>
</dbReference>
<proteinExistence type="inferred from homology"/>
<keyword evidence="2" id="KW-0663">Pyridoxal phosphate</keyword>
<dbReference type="InterPro" id="IPR000192">
    <property type="entry name" value="Aminotrans_V_dom"/>
</dbReference>